<keyword evidence="1" id="KW-0812">Transmembrane</keyword>
<feature type="transmembrane region" description="Helical" evidence="1">
    <location>
        <begin position="16"/>
        <end position="35"/>
    </location>
</feature>
<accession>A0A383RJU1</accession>
<keyword evidence="1" id="KW-0472">Membrane</keyword>
<feature type="transmembrane region" description="Helical" evidence="1">
    <location>
        <begin position="41"/>
        <end position="60"/>
    </location>
</feature>
<name>A0A383RJU1_PAEAL</name>
<sequence>MLINLVKKDLILTKKYLLVMLLFAIGGPLFISYRMPLSGNGNISFLITVLFMEFILFNTVSVSEEKYKGASLLCATPYTRNALVKAKYLLVLTIFIVSLGLYTITSLVVPQLLSRLSVLGVGTALLLVSLYFGVLIPLQYKYGYEKTKFISMMIIFVTPFITPVIMKWYQSRFASISFTLPLPHEIQQWIPWIIALAIGIVSMMISIRIYASKNL</sequence>
<evidence type="ECO:0000313" key="2">
    <source>
        <dbReference type="EMBL" id="SYX87250.1"/>
    </source>
</evidence>
<proteinExistence type="predicted"/>
<dbReference type="AlphaFoldDB" id="A0A383RJU1"/>
<dbReference type="PANTHER" id="PTHR41309:SF2">
    <property type="entry name" value="MEMBRANE PROTEIN"/>
    <property type="match status" value="1"/>
</dbReference>
<protein>
    <submittedName>
        <fullName evidence="2">ABC transporter permease</fullName>
    </submittedName>
</protein>
<evidence type="ECO:0000313" key="3">
    <source>
        <dbReference type="Proteomes" id="UP000304148"/>
    </source>
</evidence>
<dbReference type="RefSeq" id="WP_138188900.1">
    <property type="nucleotide sequence ID" value="NZ_LS992241.1"/>
</dbReference>
<feature type="transmembrane region" description="Helical" evidence="1">
    <location>
        <begin position="116"/>
        <end position="138"/>
    </location>
</feature>
<organism evidence="2 3">
    <name type="scientific">Paenibacillus alvei</name>
    <name type="common">Bacillus alvei</name>
    <dbReference type="NCBI Taxonomy" id="44250"/>
    <lineage>
        <taxon>Bacteria</taxon>
        <taxon>Bacillati</taxon>
        <taxon>Bacillota</taxon>
        <taxon>Bacilli</taxon>
        <taxon>Bacillales</taxon>
        <taxon>Paenibacillaceae</taxon>
        <taxon>Paenibacillus</taxon>
    </lineage>
</organism>
<gene>
    <name evidence="2" type="ORF">PBLR_15680</name>
</gene>
<feature type="transmembrane region" description="Helical" evidence="1">
    <location>
        <begin position="189"/>
        <end position="211"/>
    </location>
</feature>
<dbReference type="InterPro" id="IPR025699">
    <property type="entry name" value="ABC2_memb-like"/>
</dbReference>
<dbReference type="Pfam" id="PF13346">
    <property type="entry name" value="ABC2_membrane_5"/>
    <property type="match status" value="1"/>
</dbReference>
<feature type="transmembrane region" description="Helical" evidence="1">
    <location>
        <begin position="88"/>
        <end position="110"/>
    </location>
</feature>
<keyword evidence="1" id="KW-1133">Transmembrane helix</keyword>
<dbReference type="Proteomes" id="UP000304148">
    <property type="component" value="Chromosome"/>
</dbReference>
<evidence type="ECO:0000256" key="1">
    <source>
        <dbReference type="SAM" id="Phobius"/>
    </source>
</evidence>
<reference evidence="3" key="1">
    <citation type="submission" date="2018-08" db="EMBL/GenBank/DDBJ databases">
        <authorList>
            <person name="Chevrot R."/>
        </authorList>
    </citation>
    <scope>NUCLEOTIDE SEQUENCE [LARGE SCALE GENOMIC DNA]</scope>
</reference>
<dbReference type="PANTHER" id="PTHR41309">
    <property type="entry name" value="MEMBRANE PROTEIN-RELATED"/>
    <property type="match status" value="1"/>
</dbReference>
<feature type="transmembrane region" description="Helical" evidence="1">
    <location>
        <begin position="150"/>
        <end position="169"/>
    </location>
</feature>
<dbReference type="EMBL" id="LS992241">
    <property type="protein sequence ID" value="SYX87250.1"/>
    <property type="molecule type" value="Genomic_DNA"/>
</dbReference>